<dbReference type="GO" id="GO:0003700">
    <property type="term" value="F:DNA-binding transcription factor activity"/>
    <property type="evidence" value="ECO:0007669"/>
    <property type="project" value="InterPro"/>
</dbReference>
<dbReference type="PANTHER" id="PTHR47504">
    <property type="entry name" value="RIGHT ORIGIN-BINDING PROTEIN"/>
    <property type="match status" value="1"/>
</dbReference>
<dbReference type="InterPro" id="IPR018062">
    <property type="entry name" value="HTH_AraC-typ_CS"/>
</dbReference>
<accession>A0A5B9DSQ8</accession>
<protein>
    <submittedName>
        <fullName evidence="4">Helix-turn-helix domain-containing protein</fullName>
    </submittedName>
</protein>
<dbReference type="EMBL" id="CP041690">
    <property type="protein sequence ID" value="QEE22082.1"/>
    <property type="molecule type" value="Genomic_DNA"/>
</dbReference>
<evidence type="ECO:0000256" key="2">
    <source>
        <dbReference type="ARBA" id="ARBA00023125"/>
    </source>
</evidence>
<dbReference type="Pfam" id="PF12833">
    <property type="entry name" value="HTH_18"/>
    <property type="match status" value="1"/>
</dbReference>
<dbReference type="Gene3D" id="1.10.10.60">
    <property type="entry name" value="Homeodomain-like"/>
    <property type="match status" value="1"/>
</dbReference>
<dbReference type="AlphaFoldDB" id="A0A5B9DSQ8"/>
<name>A0A5B9DSQ8_9HYPH</name>
<dbReference type="PRINTS" id="PR00032">
    <property type="entry name" value="HTHARAC"/>
</dbReference>
<dbReference type="GO" id="GO:0043565">
    <property type="term" value="F:sequence-specific DNA binding"/>
    <property type="evidence" value="ECO:0007669"/>
    <property type="project" value="InterPro"/>
</dbReference>
<dbReference type="OrthoDB" id="8004517at2"/>
<evidence type="ECO:0000256" key="3">
    <source>
        <dbReference type="ARBA" id="ARBA00023163"/>
    </source>
</evidence>
<dbReference type="PANTHER" id="PTHR47504:SF5">
    <property type="entry name" value="RIGHT ORIGIN-BINDING PROTEIN"/>
    <property type="match status" value="1"/>
</dbReference>
<reference evidence="4 5" key="1">
    <citation type="journal article" date="2015" name="Int. J. Syst. Evol. Microbiol.">
        <title>Youhaiella tibetensis gen. nov., sp. nov., isolated from subsurface sediment.</title>
        <authorList>
            <person name="Wang Y.X."/>
            <person name="Huang F.Q."/>
            <person name="Nogi Y."/>
            <person name="Pang S.J."/>
            <person name="Wang P.K."/>
            <person name="Lv J."/>
        </authorList>
    </citation>
    <scope>NUCLEOTIDE SEQUENCE [LARGE SCALE GENOMIC DNA]</scope>
    <source>
        <strain evidence="5">fig4</strain>
    </source>
</reference>
<dbReference type="InterPro" id="IPR018060">
    <property type="entry name" value="HTH_AraC"/>
</dbReference>
<keyword evidence="3" id="KW-0804">Transcription</keyword>
<dbReference type="InterPro" id="IPR050959">
    <property type="entry name" value="MarA-like"/>
</dbReference>
<evidence type="ECO:0000313" key="5">
    <source>
        <dbReference type="Proteomes" id="UP000321062"/>
    </source>
</evidence>
<dbReference type="Proteomes" id="UP000321062">
    <property type="component" value="Chromosome"/>
</dbReference>
<proteinExistence type="predicted"/>
<dbReference type="InterPro" id="IPR009057">
    <property type="entry name" value="Homeodomain-like_sf"/>
</dbReference>
<dbReference type="InterPro" id="IPR020449">
    <property type="entry name" value="Tscrpt_reg_AraC-type_HTH"/>
</dbReference>
<organism evidence="4 5">
    <name type="scientific">Paradevosia tibetensis</name>
    <dbReference type="NCBI Taxonomy" id="1447062"/>
    <lineage>
        <taxon>Bacteria</taxon>
        <taxon>Pseudomonadati</taxon>
        <taxon>Pseudomonadota</taxon>
        <taxon>Alphaproteobacteria</taxon>
        <taxon>Hyphomicrobiales</taxon>
        <taxon>Devosiaceae</taxon>
        <taxon>Paradevosia</taxon>
    </lineage>
</organism>
<dbReference type="SUPFAM" id="SSF46689">
    <property type="entry name" value="Homeodomain-like"/>
    <property type="match status" value="1"/>
</dbReference>
<dbReference type="PROSITE" id="PS00041">
    <property type="entry name" value="HTH_ARAC_FAMILY_1"/>
    <property type="match status" value="1"/>
</dbReference>
<sequence length="359" mass="40232">MHNTLLSRPRDRLEDGGSLARMDITTACVPRSEQFEYWRGLVAPLIETQAGDASQGFLVEESAWNLGSIALLQNKTAPFQFQRTARHVRADSIDHWVIIFVREGALTLGRRGQANSVPQRVLRVASFRGEFEGKADALDALFLFVPREFCGDSTSILDSAEERELTNGLSLLLADYLLDLERRLPVLTQDELPSILATTRTMLLACLAPTTERLAQAQRPIDATLLERARRLIQEELLSPRLNVDLICRRLGVSRSRLYRLFEPAGGIAHYIRARRLLDAHISLANTQDQRRIADIAADRGFLDAAEFSRAFKREFGYTPSDVRREASQGPMRPAATHGTAGEEDLVGLLRGLHPLPQW</sequence>
<keyword evidence="1" id="KW-0805">Transcription regulation</keyword>
<evidence type="ECO:0000256" key="1">
    <source>
        <dbReference type="ARBA" id="ARBA00023015"/>
    </source>
</evidence>
<dbReference type="RefSeq" id="WP_147657557.1">
    <property type="nucleotide sequence ID" value="NZ_BMFM01000002.1"/>
</dbReference>
<gene>
    <name evidence="4" type="ORF">FNA67_18735</name>
</gene>
<dbReference type="PROSITE" id="PS01124">
    <property type="entry name" value="HTH_ARAC_FAMILY_2"/>
    <property type="match status" value="1"/>
</dbReference>
<keyword evidence="2" id="KW-0238">DNA-binding</keyword>
<evidence type="ECO:0000313" key="4">
    <source>
        <dbReference type="EMBL" id="QEE22082.1"/>
    </source>
</evidence>
<keyword evidence="5" id="KW-1185">Reference proteome</keyword>
<dbReference type="KEGG" id="yti:FNA67_18735"/>
<dbReference type="SMART" id="SM00342">
    <property type="entry name" value="HTH_ARAC"/>
    <property type="match status" value="1"/>
</dbReference>